<dbReference type="RefSeq" id="WP_319831740.1">
    <property type="nucleotide sequence ID" value="NZ_CP138858.1"/>
</dbReference>
<reference evidence="1 2" key="1">
    <citation type="submission" date="2023-11" db="EMBL/GenBank/DDBJ databases">
        <title>Coraliomargarita sp. nov., isolated from marine algae.</title>
        <authorList>
            <person name="Lee J.K."/>
            <person name="Baek J.H."/>
            <person name="Kim J.M."/>
            <person name="Choi D.G."/>
            <person name="Jeon C.O."/>
        </authorList>
    </citation>
    <scope>NUCLEOTIDE SEQUENCE [LARGE SCALE GENOMIC DNA]</scope>
    <source>
        <strain evidence="1 2">J2-16</strain>
    </source>
</reference>
<evidence type="ECO:0008006" key="3">
    <source>
        <dbReference type="Google" id="ProtNLM"/>
    </source>
</evidence>
<keyword evidence="2" id="KW-1185">Reference proteome</keyword>
<dbReference type="Gene3D" id="2.60.120.260">
    <property type="entry name" value="Galactose-binding domain-like"/>
    <property type="match status" value="1"/>
</dbReference>
<evidence type="ECO:0000313" key="1">
    <source>
        <dbReference type="EMBL" id="WPJ94829.1"/>
    </source>
</evidence>
<evidence type="ECO:0000313" key="2">
    <source>
        <dbReference type="Proteomes" id="UP001324993"/>
    </source>
</evidence>
<accession>A0ABZ0RF88</accession>
<sequence>MPDPFELSREWRALWIQPPLRPKSLQTGEVLPERCLFREEFCLYQIDQLTLFISAGCGYELYINGVLVPQASKASQFTWKNYDAIDVAPYLKSGQNCFAVVLQRDRHEPMGLVLELLNAEGELVLWTDGEWRTTANEMFNQDWQFVGFNDRHWERAIS</sequence>
<proteinExistence type="predicted"/>
<dbReference type="EMBL" id="CP138858">
    <property type="protein sequence ID" value="WPJ94829.1"/>
    <property type="molecule type" value="Genomic_DNA"/>
</dbReference>
<dbReference type="Proteomes" id="UP001324993">
    <property type="component" value="Chromosome"/>
</dbReference>
<name>A0ABZ0RF88_9BACT</name>
<organism evidence="1 2">
    <name type="scientific">Coraliomargarita algicola</name>
    <dbReference type="NCBI Taxonomy" id="3092156"/>
    <lineage>
        <taxon>Bacteria</taxon>
        <taxon>Pseudomonadati</taxon>
        <taxon>Verrucomicrobiota</taxon>
        <taxon>Opitutia</taxon>
        <taxon>Puniceicoccales</taxon>
        <taxon>Coraliomargaritaceae</taxon>
        <taxon>Coraliomargarita</taxon>
    </lineage>
</organism>
<protein>
    <recommendedName>
        <fullName evidence="3">Bacterial alpha-L-rhamnosidase N-terminal domain-containing protein</fullName>
    </recommendedName>
</protein>
<gene>
    <name evidence="1" type="ORF">SH580_15460</name>
</gene>